<dbReference type="AlphaFoldDB" id="A0AAJ1WZZ2"/>
<reference evidence="2" key="1">
    <citation type="submission" date="2023-07" db="EMBL/GenBank/DDBJ databases">
        <title>Genomic Encyclopedia of Type Strains, Phase IV (KMG-IV): sequencing the most valuable type-strain genomes for metagenomic binning, comparative biology and taxonomic classification.</title>
        <authorList>
            <person name="Goeker M."/>
        </authorList>
    </citation>
    <scope>NUCLEOTIDE SEQUENCE</scope>
    <source>
        <strain evidence="2">DSM 19569</strain>
    </source>
</reference>
<evidence type="ECO:0000256" key="1">
    <source>
        <dbReference type="SAM" id="MobiDB-lite"/>
    </source>
</evidence>
<organism evidence="2 3">
    <name type="scientific">Methylobacterium brachiatum</name>
    <dbReference type="NCBI Taxonomy" id="269660"/>
    <lineage>
        <taxon>Bacteria</taxon>
        <taxon>Pseudomonadati</taxon>
        <taxon>Pseudomonadota</taxon>
        <taxon>Alphaproteobacteria</taxon>
        <taxon>Hyphomicrobiales</taxon>
        <taxon>Methylobacteriaceae</taxon>
        <taxon>Methylobacterium</taxon>
    </lineage>
</organism>
<gene>
    <name evidence="2" type="ORF">QO001_006484</name>
</gene>
<accession>A0AAJ1WZZ2</accession>
<protein>
    <submittedName>
        <fullName evidence="2">Uncharacterized protein</fullName>
    </submittedName>
</protein>
<evidence type="ECO:0000313" key="2">
    <source>
        <dbReference type="EMBL" id="MDQ0547525.1"/>
    </source>
</evidence>
<dbReference type="EMBL" id="JAUSWL010000028">
    <property type="protein sequence ID" value="MDQ0547525.1"/>
    <property type="molecule type" value="Genomic_DNA"/>
</dbReference>
<sequence length="132" mass="13956">MLVITPSTEAGGFSGQLCGIPLAYVLWADIPARAEGPLVHDLSGRNVPVERASAGAAVQALAKRLDLDRAADRAGLRGASRIDQHDVGSGACSLEPDELDEQRPRGVMDGFGRYPALESGEVKIFEREVSVS</sequence>
<comment type="caution">
    <text evidence="2">The sequence shown here is derived from an EMBL/GenBank/DDBJ whole genome shotgun (WGS) entry which is preliminary data.</text>
</comment>
<evidence type="ECO:0000313" key="3">
    <source>
        <dbReference type="Proteomes" id="UP001223420"/>
    </source>
</evidence>
<dbReference type="Proteomes" id="UP001223420">
    <property type="component" value="Unassembled WGS sequence"/>
</dbReference>
<feature type="region of interest" description="Disordered" evidence="1">
    <location>
        <begin position="86"/>
        <end position="107"/>
    </location>
</feature>
<name>A0AAJ1WZZ2_9HYPH</name>
<proteinExistence type="predicted"/>